<keyword evidence="6 11" id="KW-0472">Membrane</keyword>
<dbReference type="PANTHER" id="PTHR43646:SF2">
    <property type="entry name" value="GLYCOSYLTRANSFERASE 2-LIKE DOMAIN-CONTAINING PROTEIN"/>
    <property type="match status" value="1"/>
</dbReference>
<evidence type="ECO:0000256" key="10">
    <source>
        <dbReference type="ARBA" id="ARBA00040345"/>
    </source>
</evidence>
<keyword evidence="4" id="KW-0808">Transferase</keyword>
<comment type="pathway">
    <text evidence="8">Carotenoid biosynthesis; staphyloxanthin biosynthesis; staphyloxanthin from farnesyl diphosphate: step 4/5.</text>
</comment>
<evidence type="ECO:0000256" key="6">
    <source>
        <dbReference type="ARBA" id="ARBA00023136"/>
    </source>
</evidence>
<gene>
    <name evidence="13" type="ORF">N783_13760</name>
</gene>
<dbReference type="InterPro" id="IPR029044">
    <property type="entry name" value="Nucleotide-diphossugar_trans"/>
</dbReference>
<dbReference type="OrthoDB" id="9800276at2"/>
<evidence type="ECO:0000259" key="12">
    <source>
        <dbReference type="Pfam" id="PF00535"/>
    </source>
</evidence>
<dbReference type="STRING" id="1385511.GCA_000425225_02041"/>
<evidence type="ECO:0000256" key="8">
    <source>
        <dbReference type="ARBA" id="ARBA00037904"/>
    </source>
</evidence>
<dbReference type="RefSeq" id="WP_027446049.1">
    <property type="nucleotide sequence ID" value="NZ_AULJ01000020.1"/>
</dbReference>
<dbReference type="Proteomes" id="UP000030403">
    <property type="component" value="Unassembled WGS sequence"/>
</dbReference>
<dbReference type="InterPro" id="IPR001173">
    <property type="entry name" value="Glyco_trans_2-like"/>
</dbReference>
<reference evidence="13 14" key="1">
    <citation type="submission" date="2013-08" db="EMBL/GenBank/DDBJ databases">
        <authorList>
            <person name="Huang J."/>
            <person name="Wang G."/>
        </authorList>
    </citation>
    <scope>NUCLEOTIDE SEQUENCE [LARGE SCALE GENOMIC DNA]</scope>
    <source>
        <strain evidence="13 14">BH030004</strain>
    </source>
</reference>
<organism evidence="13 14">
    <name type="scientific">Pontibacillus marinus BH030004 = DSM 16465</name>
    <dbReference type="NCBI Taxonomy" id="1385511"/>
    <lineage>
        <taxon>Bacteria</taxon>
        <taxon>Bacillati</taxon>
        <taxon>Bacillota</taxon>
        <taxon>Bacilli</taxon>
        <taxon>Bacillales</taxon>
        <taxon>Bacillaceae</taxon>
        <taxon>Pontibacillus</taxon>
    </lineage>
</organism>
<comment type="function">
    <text evidence="7">Catalyzes the glycosylation of 4,4'-diaponeurosporenoate, i.e. the esterification of glucose at the C1'' position with the carboxyl group of 4,4'-diaponeurosporenic acid, to form glycosyl-4,4'-diaponeurosporenoate. This is a step in the biosynthesis of staphyloxanthin, an orange pigment present in most staphylococci strains.</text>
</comment>
<feature type="transmembrane region" description="Helical" evidence="11">
    <location>
        <begin position="167"/>
        <end position="183"/>
    </location>
</feature>
<evidence type="ECO:0000256" key="5">
    <source>
        <dbReference type="ARBA" id="ARBA00022746"/>
    </source>
</evidence>
<dbReference type="EMBL" id="AVPF01000036">
    <property type="protein sequence ID" value="KGX85825.1"/>
    <property type="molecule type" value="Genomic_DNA"/>
</dbReference>
<keyword evidence="3" id="KW-0328">Glycosyltransferase</keyword>
<protein>
    <recommendedName>
        <fullName evidence="10">4,4'-diaponeurosporenoate glycosyltransferase</fullName>
    </recommendedName>
</protein>
<comment type="similarity">
    <text evidence="9">Belongs to the glycosyltransferase 2 family. CrtQ subfamily.</text>
</comment>
<sequence>MLYLFILLTLFWLIAFVDGWIGMRSLHPLTRRSRPKRSSRLSVIIAAKDEEQSIQNTIRSLSSQQGVEFEIIAVNDRSNDRTGEILNTLQEELKPLKVIHVEHLPSGWLGKNHALQKGYEASTGEYLLFTDGDVEFNQHALLNSMAFLEEQQADHVTVATDLKANSFWLKAFIAYFLFGFGFFKRPWTANNDRSNKGGMGIGAFQLLSQQVYQDIGTHAAFPLRPDDDLHLGQTIKSHGYKQRLATGFQQISVEWYPSLKDAIKGLEKNTFAGLYYSYFMALFAIIGTFISQVLPFLILITSDGLLQAIAAFDVLLMVGLFALTTRKMSTYSPFLSFLLPVTASIFIYATVKAVWLTYKRGGIMWRGTFYSIKELKKKRNKHQS</sequence>
<evidence type="ECO:0000256" key="11">
    <source>
        <dbReference type="SAM" id="Phobius"/>
    </source>
</evidence>
<feature type="transmembrane region" description="Helical" evidence="11">
    <location>
        <begin position="274"/>
        <end position="298"/>
    </location>
</feature>
<evidence type="ECO:0000256" key="2">
    <source>
        <dbReference type="ARBA" id="ARBA00022475"/>
    </source>
</evidence>
<feature type="transmembrane region" description="Helical" evidence="11">
    <location>
        <begin position="304"/>
        <end position="323"/>
    </location>
</feature>
<feature type="domain" description="Glycosyltransferase 2-like" evidence="12">
    <location>
        <begin position="42"/>
        <end position="173"/>
    </location>
</feature>
<keyword evidence="11" id="KW-1133">Transmembrane helix</keyword>
<name>A0A0A5G408_9BACI</name>
<comment type="subcellular location">
    <subcellularLocation>
        <location evidence="1">Cell membrane</location>
    </subcellularLocation>
</comment>
<keyword evidence="14" id="KW-1185">Reference proteome</keyword>
<dbReference type="CDD" id="cd06423">
    <property type="entry name" value="CESA_like"/>
    <property type="match status" value="1"/>
</dbReference>
<feature type="transmembrane region" description="Helical" evidence="11">
    <location>
        <begin position="335"/>
        <end position="358"/>
    </location>
</feature>
<evidence type="ECO:0000256" key="7">
    <source>
        <dbReference type="ARBA" id="ARBA00037281"/>
    </source>
</evidence>
<dbReference type="eggNOG" id="COG1215">
    <property type="taxonomic scope" value="Bacteria"/>
</dbReference>
<dbReference type="GO" id="GO:0016117">
    <property type="term" value="P:carotenoid biosynthetic process"/>
    <property type="evidence" value="ECO:0007669"/>
    <property type="project" value="UniProtKB-KW"/>
</dbReference>
<evidence type="ECO:0000256" key="3">
    <source>
        <dbReference type="ARBA" id="ARBA00022676"/>
    </source>
</evidence>
<evidence type="ECO:0000256" key="4">
    <source>
        <dbReference type="ARBA" id="ARBA00022679"/>
    </source>
</evidence>
<comment type="caution">
    <text evidence="13">The sequence shown here is derived from an EMBL/GenBank/DDBJ whole genome shotgun (WGS) entry which is preliminary data.</text>
</comment>
<dbReference type="Gene3D" id="3.90.550.10">
    <property type="entry name" value="Spore Coat Polysaccharide Biosynthesis Protein SpsA, Chain A"/>
    <property type="match status" value="1"/>
</dbReference>
<proteinExistence type="inferred from homology"/>
<keyword evidence="2" id="KW-1003">Cell membrane</keyword>
<dbReference type="GO" id="GO:0016757">
    <property type="term" value="F:glycosyltransferase activity"/>
    <property type="evidence" value="ECO:0007669"/>
    <property type="project" value="UniProtKB-KW"/>
</dbReference>
<evidence type="ECO:0000313" key="14">
    <source>
        <dbReference type="Proteomes" id="UP000030403"/>
    </source>
</evidence>
<evidence type="ECO:0000256" key="1">
    <source>
        <dbReference type="ARBA" id="ARBA00004236"/>
    </source>
</evidence>
<dbReference type="AlphaFoldDB" id="A0A0A5G408"/>
<accession>A0A0A5G408</accession>
<dbReference type="PANTHER" id="PTHR43646">
    <property type="entry name" value="GLYCOSYLTRANSFERASE"/>
    <property type="match status" value="1"/>
</dbReference>
<keyword evidence="5" id="KW-0125">Carotenoid biosynthesis</keyword>
<keyword evidence="11" id="KW-0812">Transmembrane</keyword>
<dbReference type="Pfam" id="PF00535">
    <property type="entry name" value="Glycos_transf_2"/>
    <property type="match status" value="1"/>
</dbReference>
<dbReference type="SUPFAM" id="SSF53448">
    <property type="entry name" value="Nucleotide-diphospho-sugar transferases"/>
    <property type="match status" value="1"/>
</dbReference>
<evidence type="ECO:0000313" key="13">
    <source>
        <dbReference type="EMBL" id="KGX85825.1"/>
    </source>
</evidence>
<dbReference type="GO" id="GO:0005886">
    <property type="term" value="C:plasma membrane"/>
    <property type="evidence" value="ECO:0007669"/>
    <property type="project" value="UniProtKB-SubCell"/>
</dbReference>
<evidence type="ECO:0000256" key="9">
    <source>
        <dbReference type="ARBA" id="ARBA00038120"/>
    </source>
</evidence>